<keyword evidence="1" id="KW-0472">Membrane</keyword>
<dbReference type="InterPro" id="IPR052754">
    <property type="entry name" value="NTPase_KAP_P-loop"/>
</dbReference>
<dbReference type="CTD" id="284353"/>
<organism evidence="3 4">
    <name type="scientific">Eublepharis macularius</name>
    <name type="common">Leopard gecko</name>
    <name type="synonym">Cyrtodactylus macularius</name>
    <dbReference type="NCBI Taxonomy" id="481883"/>
    <lineage>
        <taxon>Eukaryota</taxon>
        <taxon>Metazoa</taxon>
        <taxon>Chordata</taxon>
        <taxon>Craniata</taxon>
        <taxon>Vertebrata</taxon>
        <taxon>Euteleostomi</taxon>
        <taxon>Lepidosauria</taxon>
        <taxon>Squamata</taxon>
        <taxon>Bifurcata</taxon>
        <taxon>Gekkota</taxon>
        <taxon>Eublepharidae</taxon>
        <taxon>Eublepharinae</taxon>
        <taxon>Eublepharis</taxon>
    </lineage>
</organism>
<dbReference type="GeneID" id="129342990"/>
<keyword evidence="1" id="KW-1133">Transmembrane helix</keyword>
<reference evidence="4" key="1">
    <citation type="submission" date="2025-08" db="UniProtKB">
        <authorList>
            <consortium name="RefSeq"/>
        </authorList>
    </citation>
    <scope>IDENTIFICATION</scope>
    <source>
        <tissue evidence="4">Blood</tissue>
    </source>
</reference>
<dbReference type="RefSeq" id="XP_054854924.1">
    <property type="nucleotide sequence ID" value="XM_054998949.1"/>
</dbReference>
<evidence type="ECO:0000259" key="2">
    <source>
        <dbReference type="Pfam" id="PF07693"/>
    </source>
</evidence>
<evidence type="ECO:0000313" key="4">
    <source>
        <dbReference type="RefSeq" id="XP_054854924.1"/>
    </source>
</evidence>
<evidence type="ECO:0000256" key="1">
    <source>
        <dbReference type="SAM" id="Phobius"/>
    </source>
</evidence>
<keyword evidence="3" id="KW-1185">Reference proteome</keyword>
<feature type="transmembrane region" description="Helical" evidence="1">
    <location>
        <begin position="240"/>
        <end position="263"/>
    </location>
</feature>
<feature type="domain" description="KAP NTPase" evidence="2">
    <location>
        <begin position="87"/>
        <end position="450"/>
    </location>
</feature>
<accession>A0AA97KGC0</accession>
<feature type="transmembrane region" description="Helical" evidence="1">
    <location>
        <begin position="275"/>
        <end position="296"/>
    </location>
</feature>
<sequence>MVTLVMSSHCPGSTPPRPIFVPSCPAGQGPAYLGTLVGEPPAQVLMSSSDEEVTRLRHEEPHEGSHFANADCLAKKDLLTEDDIYCCSLSKTLCHTSTPVTVGFYSPCGTRLHSLLENIAGCMHKESCRREENEYRRTHQKPRRPEGLNYLTLLWYLVFYEPVITEVHLRRKNIDFLFIRFSAWQYAGSDKLWAGLVTTLCDHIRQHFGPLPLSFYHVVGTRPRFASGFSQNEWRLKKKVALAAGGLVVILLAGASLATVVLFVPGIRDGSTLKVISSVFAAISGSGVVLAVAPVIKHLIITQKKKIESMTNNQKFTSHLGFMSAVKREIELLTSFIYYMEIFERQRLRIVFEITSLDMCYPERVVGVLNAINTLLSDTNAPFIFILVVDPCIITSCLEQAGSMKGMADNGYLYLNRTVSLPFSIPEIGTRSKMRFLHETFQNREDLMYRIITRNVEQGVRKSKGKDAALADLEASVEMDQHQIDAQAVQYIHEAFHCLHDELDCLYRYIPDSIIQMKRIVNTIPITLRLMTQQHSLRHSICPRSVAGWVVLANQWPCRLSWVLQCMQDNQQCQPPSDFDQRPLWEVFVDNCKELFSMNKELKSIMALDGDPELFQKFLSQDFPFTVQDGAKYLKYTVNLDHSMRHQMGQIRALATLDKIYKKKEANPDKTD</sequence>
<dbReference type="Proteomes" id="UP001190640">
    <property type="component" value="Chromosome 15"/>
</dbReference>
<proteinExistence type="predicted"/>
<evidence type="ECO:0000313" key="3">
    <source>
        <dbReference type="Proteomes" id="UP001190640"/>
    </source>
</evidence>
<dbReference type="AlphaFoldDB" id="A0AA97KGC0"/>
<dbReference type="PANTHER" id="PTHR22674">
    <property type="entry name" value="NTPASE, KAP FAMILY P-LOOP DOMAIN-CONTAINING 1"/>
    <property type="match status" value="1"/>
</dbReference>
<dbReference type="PANTHER" id="PTHR22674:SF4">
    <property type="entry name" value="NTPASE KAP FAMILY P-LOOP DOMAIN-CONTAINING PROTEIN 1"/>
    <property type="match status" value="1"/>
</dbReference>
<dbReference type="InterPro" id="IPR011646">
    <property type="entry name" value="KAP_P-loop"/>
</dbReference>
<name>A0AA97KGC0_EUBMA</name>
<protein>
    <submittedName>
        <fullName evidence="4">NTPase KAP family P-loop domain-containing protein 1</fullName>
    </submittedName>
</protein>
<dbReference type="KEGG" id="emc:129342990"/>
<gene>
    <name evidence="4" type="primary">NKPD1</name>
</gene>
<dbReference type="Pfam" id="PF07693">
    <property type="entry name" value="KAP_NTPase"/>
    <property type="match status" value="1"/>
</dbReference>
<keyword evidence="1" id="KW-0812">Transmembrane</keyword>